<dbReference type="CDD" id="cd18808">
    <property type="entry name" value="SF1_C_Upf1"/>
    <property type="match status" value="1"/>
</dbReference>
<evidence type="ECO:0000259" key="5">
    <source>
        <dbReference type="Pfam" id="PF13087"/>
    </source>
</evidence>
<evidence type="ECO:0000256" key="3">
    <source>
        <dbReference type="ARBA" id="ARBA00022806"/>
    </source>
</evidence>
<comment type="caution">
    <text evidence="6">The sequence shown here is derived from an EMBL/GenBank/DDBJ whole genome shotgun (WGS) entry which is preliminary data.</text>
</comment>
<protein>
    <recommendedName>
        <fullName evidence="5">DNA2/NAM7 helicase-like C-terminal domain-containing protein</fullName>
    </recommendedName>
</protein>
<gene>
    <name evidence="6" type="ORF">FTOL_05259</name>
</gene>
<reference evidence="6" key="1">
    <citation type="submission" date="2018-03" db="EMBL/GenBank/DDBJ databases">
        <authorList>
            <person name="Guldener U."/>
        </authorList>
    </citation>
    <scope>NUCLEOTIDE SEQUENCE</scope>
</reference>
<dbReference type="Proteomes" id="UP001187734">
    <property type="component" value="Unassembled WGS sequence"/>
</dbReference>
<evidence type="ECO:0000256" key="1">
    <source>
        <dbReference type="ARBA" id="ARBA00022741"/>
    </source>
</evidence>
<keyword evidence="3" id="KW-0347">Helicase</keyword>
<dbReference type="AlphaFoldDB" id="A0AAE8M7A0"/>
<dbReference type="SUPFAM" id="SSF52540">
    <property type="entry name" value="P-loop containing nucleoside triphosphate hydrolases"/>
    <property type="match status" value="1"/>
</dbReference>
<dbReference type="Gene3D" id="3.40.50.300">
    <property type="entry name" value="P-loop containing nucleotide triphosphate hydrolases"/>
    <property type="match status" value="2"/>
</dbReference>
<name>A0AAE8M7A0_9HYPO</name>
<keyword evidence="1" id="KW-0547">Nucleotide-binding</keyword>
<dbReference type="InterPro" id="IPR027417">
    <property type="entry name" value="P-loop_NTPase"/>
</dbReference>
<keyword evidence="2" id="KW-0378">Hydrolase</keyword>
<sequence length="371" mass="42412">MSSNWLYESFNSTKARAVVFDEAATMFCADALLVYGNTPRPMIAIGDPKQLAPVLSTAREKLNTGFERYYDDRRRRWRTRRKDEGPPVNRFAEFAKISWLSWFVHLGWPVFHLYTQHRMAEGLFDLSLNTVYKSLKQNFKYSALCQPANFPIGVDVEDYLKEKYRIPAPSDGTLQPVFFNCTNSPCRQYPDNSSRLNPRQADLITIELVSMIKKLVLSPADIVVLTPYRANLRALGKRFRKEESLRDIVCSTFDGFQGREAQIVVLALCVTRETGPACVAAERSLNVVMTRQRSSLLIFGDIATTTKMPRSSRFDDDHNVESAFAEWGTQMVFREVFRAISQSKRIVKLVGNPAADPDSYWDRLETSTQIL</sequence>
<dbReference type="EMBL" id="ONZP01000168">
    <property type="protein sequence ID" value="SPJ75528.1"/>
    <property type="molecule type" value="Genomic_DNA"/>
</dbReference>
<keyword evidence="7" id="KW-1185">Reference proteome</keyword>
<dbReference type="InterPro" id="IPR041679">
    <property type="entry name" value="DNA2/NAM7-like_C"/>
</dbReference>
<dbReference type="InterPro" id="IPR050534">
    <property type="entry name" value="Coronavir_polyprotein_1ab"/>
</dbReference>
<proteinExistence type="predicted"/>
<evidence type="ECO:0000313" key="6">
    <source>
        <dbReference type="EMBL" id="SPJ75528.1"/>
    </source>
</evidence>
<dbReference type="GO" id="GO:0005524">
    <property type="term" value="F:ATP binding"/>
    <property type="evidence" value="ECO:0007669"/>
    <property type="project" value="UniProtKB-KW"/>
</dbReference>
<accession>A0AAE8M7A0</accession>
<dbReference type="Pfam" id="PF13087">
    <property type="entry name" value="AAA_12"/>
    <property type="match status" value="1"/>
</dbReference>
<dbReference type="PANTHER" id="PTHR43788:SF8">
    <property type="entry name" value="DNA-BINDING PROTEIN SMUBP-2"/>
    <property type="match status" value="1"/>
</dbReference>
<keyword evidence="4" id="KW-0067">ATP-binding</keyword>
<dbReference type="InterPro" id="IPR047187">
    <property type="entry name" value="SF1_C_Upf1"/>
</dbReference>
<dbReference type="GO" id="GO:0016787">
    <property type="term" value="F:hydrolase activity"/>
    <property type="evidence" value="ECO:0007669"/>
    <property type="project" value="UniProtKB-KW"/>
</dbReference>
<evidence type="ECO:0000256" key="2">
    <source>
        <dbReference type="ARBA" id="ARBA00022801"/>
    </source>
</evidence>
<evidence type="ECO:0000256" key="4">
    <source>
        <dbReference type="ARBA" id="ARBA00022840"/>
    </source>
</evidence>
<evidence type="ECO:0000313" key="7">
    <source>
        <dbReference type="Proteomes" id="UP001187734"/>
    </source>
</evidence>
<feature type="domain" description="DNA2/NAM7 helicase-like C-terminal" evidence="5">
    <location>
        <begin position="103"/>
        <end position="301"/>
    </location>
</feature>
<dbReference type="PANTHER" id="PTHR43788">
    <property type="entry name" value="DNA2/NAM7 HELICASE FAMILY MEMBER"/>
    <property type="match status" value="1"/>
</dbReference>
<dbReference type="GO" id="GO:0043139">
    <property type="term" value="F:5'-3' DNA helicase activity"/>
    <property type="evidence" value="ECO:0007669"/>
    <property type="project" value="TreeGrafter"/>
</dbReference>
<organism evidence="6 7">
    <name type="scientific">Fusarium torulosum</name>
    <dbReference type="NCBI Taxonomy" id="33205"/>
    <lineage>
        <taxon>Eukaryota</taxon>
        <taxon>Fungi</taxon>
        <taxon>Dikarya</taxon>
        <taxon>Ascomycota</taxon>
        <taxon>Pezizomycotina</taxon>
        <taxon>Sordariomycetes</taxon>
        <taxon>Hypocreomycetidae</taxon>
        <taxon>Hypocreales</taxon>
        <taxon>Nectriaceae</taxon>
        <taxon>Fusarium</taxon>
    </lineage>
</organism>